<dbReference type="AlphaFoldDB" id="A0A9K3HSC2"/>
<comment type="caution">
    <text evidence="3">The sequence shown here is derived from an EMBL/GenBank/DDBJ whole genome shotgun (WGS) entry which is preliminary data.</text>
</comment>
<reference evidence="3" key="1">
    <citation type="journal article" date="2017" name="Nature">
        <title>The sunflower genome provides insights into oil metabolism, flowering and Asterid evolution.</title>
        <authorList>
            <person name="Badouin H."/>
            <person name="Gouzy J."/>
            <person name="Grassa C.J."/>
            <person name="Murat F."/>
            <person name="Staton S.E."/>
            <person name="Cottret L."/>
            <person name="Lelandais-Briere C."/>
            <person name="Owens G.L."/>
            <person name="Carrere S."/>
            <person name="Mayjonade B."/>
            <person name="Legrand L."/>
            <person name="Gill N."/>
            <person name="Kane N.C."/>
            <person name="Bowers J.E."/>
            <person name="Hubner S."/>
            <person name="Bellec A."/>
            <person name="Berard A."/>
            <person name="Berges H."/>
            <person name="Blanchet N."/>
            <person name="Boniface M.C."/>
            <person name="Brunel D."/>
            <person name="Catrice O."/>
            <person name="Chaidir N."/>
            <person name="Claudel C."/>
            <person name="Donnadieu C."/>
            <person name="Faraut T."/>
            <person name="Fievet G."/>
            <person name="Helmstetter N."/>
            <person name="King M."/>
            <person name="Knapp S.J."/>
            <person name="Lai Z."/>
            <person name="Le Paslier M.C."/>
            <person name="Lippi Y."/>
            <person name="Lorenzon L."/>
            <person name="Mandel J.R."/>
            <person name="Marage G."/>
            <person name="Marchand G."/>
            <person name="Marquand E."/>
            <person name="Bret-Mestries E."/>
            <person name="Morien E."/>
            <person name="Nambeesan S."/>
            <person name="Nguyen T."/>
            <person name="Pegot-Espagnet P."/>
            <person name="Pouilly N."/>
            <person name="Raftis F."/>
            <person name="Sallet E."/>
            <person name="Schiex T."/>
            <person name="Thomas J."/>
            <person name="Vandecasteele C."/>
            <person name="Vares D."/>
            <person name="Vear F."/>
            <person name="Vautrin S."/>
            <person name="Crespi M."/>
            <person name="Mangin B."/>
            <person name="Burke J.M."/>
            <person name="Salse J."/>
            <person name="Munos S."/>
            <person name="Vincourt P."/>
            <person name="Rieseberg L.H."/>
            <person name="Langlade N.B."/>
        </authorList>
    </citation>
    <scope>NUCLEOTIDE SEQUENCE</scope>
    <source>
        <tissue evidence="3">Leaves</tissue>
    </source>
</reference>
<feature type="compositionally biased region" description="Low complexity" evidence="1">
    <location>
        <begin position="240"/>
        <end position="249"/>
    </location>
</feature>
<organism evidence="3 4">
    <name type="scientific">Helianthus annuus</name>
    <name type="common">Common sunflower</name>
    <dbReference type="NCBI Taxonomy" id="4232"/>
    <lineage>
        <taxon>Eukaryota</taxon>
        <taxon>Viridiplantae</taxon>
        <taxon>Streptophyta</taxon>
        <taxon>Embryophyta</taxon>
        <taxon>Tracheophyta</taxon>
        <taxon>Spermatophyta</taxon>
        <taxon>Magnoliopsida</taxon>
        <taxon>eudicotyledons</taxon>
        <taxon>Gunneridae</taxon>
        <taxon>Pentapetalae</taxon>
        <taxon>asterids</taxon>
        <taxon>campanulids</taxon>
        <taxon>Asterales</taxon>
        <taxon>Asteraceae</taxon>
        <taxon>Asteroideae</taxon>
        <taxon>Heliantheae alliance</taxon>
        <taxon>Heliantheae</taxon>
        <taxon>Helianthus</taxon>
    </lineage>
</organism>
<feature type="region of interest" description="Disordered" evidence="1">
    <location>
        <begin position="84"/>
        <end position="177"/>
    </location>
</feature>
<evidence type="ECO:0000256" key="2">
    <source>
        <dbReference type="SAM" id="SignalP"/>
    </source>
</evidence>
<feature type="signal peptide" evidence="2">
    <location>
        <begin position="1"/>
        <end position="16"/>
    </location>
</feature>
<dbReference type="Proteomes" id="UP000215914">
    <property type="component" value="Unassembled WGS sequence"/>
</dbReference>
<feature type="region of interest" description="Disordered" evidence="1">
    <location>
        <begin position="199"/>
        <end position="223"/>
    </location>
</feature>
<name>A0A9K3HSC2_HELAN</name>
<keyword evidence="2" id="KW-0732">Signal</keyword>
<proteinExistence type="predicted"/>
<evidence type="ECO:0000256" key="1">
    <source>
        <dbReference type="SAM" id="MobiDB-lite"/>
    </source>
</evidence>
<gene>
    <name evidence="3" type="ORF">HanXRQr2_Chr11g0504751</name>
</gene>
<feature type="compositionally biased region" description="Basic and acidic residues" evidence="1">
    <location>
        <begin position="142"/>
        <end position="168"/>
    </location>
</feature>
<feature type="compositionally biased region" description="Gly residues" evidence="1">
    <location>
        <begin position="294"/>
        <end position="316"/>
    </location>
</feature>
<feature type="region of interest" description="Disordered" evidence="1">
    <location>
        <begin position="240"/>
        <end position="359"/>
    </location>
</feature>
<evidence type="ECO:0000313" key="3">
    <source>
        <dbReference type="EMBL" id="KAF5783165.1"/>
    </source>
</evidence>
<feature type="chain" id="PRO_5039912869" evidence="2">
    <location>
        <begin position="17"/>
        <end position="484"/>
    </location>
</feature>
<accession>A0A9K3HSC2</accession>
<sequence>MLLLMFLYFTVRYSLLNVLDLKAAGAMVEVILPEGKPVWLDQIRDRFLHPTSDSFAAYANTILGEDDGDELDDTTDPIREEVIVLSSESSDRSREGLIPRSPHASPAQGSTNEPVNELVGDGADPPVETVERLETRKKKKLDKSERKEKKVKESVTEPPRTGEKRTERDPDEDETLTEIMRKKKVLEDKKKELDEQAAAALAAKKSKLQKETPPAPSESEIDLGVFSAKHGNLLEKIYDASGSQGAKSGKGTRKIDISQITPPTSPPSRTFDLSPPPVDRGKRKEDDANVEQVGEGGGDAGAGAGAAGAGATGGGDDVVEESSEATPHHTVYTKVVRGSGQGGASGTHHSPQYEHVQGGSWDTHNPACADLPHAPRWNLTQGSRMSELANCRELFSLSLPPAERLFQKRRDQLDLLDDHIHAGVNFFATSQEIAREWQLMGEDILEFENVKKAFAEEREKFNAEKKGLAWRVADAQAKGLGSCL</sequence>
<evidence type="ECO:0000313" key="4">
    <source>
        <dbReference type="Proteomes" id="UP000215914"/>
    </source>
</evidence>
<dbReference type="EMBL" id="MNCJ02000326">
    <property type="protein sequence ID" value="KAF5783165.1"/>
    <property type="molecule type" value="Genomic_DNA"/>
</dbReference>
<reference evidence="3" key="2">
    <citation type="submission" date="2020-06" db="EMBL/GenBank/DDBJ databases">
        <title>Helianthus annuus Genome sequencing and assembly Release 2.</title>
        <authorList>
            <person name="Gouzy J."/>
            <person name="Langlade N."/>
            <person name="Munos S."/>
        </authorList>
    </citation>
    <scope>NUCLEOTIDE SEQUENCE</scope>
    <source>
        <tissue evidence="3">Leaves</tissue>
    </source>
</reference>
<keyword evidence="4" id="KW-1185">Reference proteome</keyword>
<protein>
    <submittedName>
        <fullName evidence="3">Uncharacterized protein</fullName>
    </submittedName>
</protein>
<dbReference type="Gramene" id="mRNA:HanXRQr2_Chr11g0504751">
    <property type="protein sequence ID" value="mRNA:HanXRQr2_Chr11g0504751"/>
    <property type="gene ID" value="HanXRQr2_Chr11g0504751"/>
</dbReference>